<feature type="compositionally biased region" description="Basic and acidic residues" evidence="1">
    <location>
        <begin position="879"/>
        <end position="891"/>
    </location>
</feature>
<dbReference type="SUPFAM" id="SSF52768">
    <property type="entry name" value="Arginase/deacetylase"/>
    <property type="match status" value="1"/>
</dbReference>
<dbReference type="PANTHER" id="PTHR47558">
    <property type="entry name" value="HISTONE DEACETYLASE HOS3"/>
    <property type="match status" value="1"/>
</dbReference>
<dbReference type="InterPro" id="IPR053244">
    <property type="entry name" value="HDAC_HD_type_1"/>
</dbReference>
<dbReference type="Gene3D" id="3.40.800.20">
    <property type="entry name" value="Histone deacetylase domain"/>
    <property type="match status" value="1"/>
</dbReference>
<sequence>MGEPAPEPKPIITANSIAKEFFQSDLQFQQGDGDKRATEATVILHDSCYGHRYSRPPRNPAQNPAQTRLDLTSIVERPERLKACALGIAMAYVRLGDRHADGENFIHPKVDPTTIPHLPFRIRRAYSHVSLLSPAVVAVHGKEPMEELKTLCNSTLSKFATDRIEVERDQSSKQNPKPEFHAGDLYLGPHSLEAMEGAIGAVCEAVDAVFGSGPSRAFVAVRPPGHHCSADYPSGFCWVNNVHVGIAHAMMNHGLTHVAIIDFDLHHGDGSQTIAWNHNHRHTYSKGKSNLSQWKKGPIGYFSLHDVQSYPCESGDIEKTMNASVCIEDSHGQNIWNVHLKHWKNKTEFWELYETRYSILLEKAEEFLKRQSDRLRAAGKTPKSAIFLSAGFDASEWESGGMQRHIIGVPTDFYARVTQDVVKIAEDPQTGADGRIISVMEGGYSDRAIYSGVCSHLSGLASTPSARADDGPPAADHEASQPRAQLGVDMGQRLGLAPGNALAGQDDERDRSSTRAYDPEWWSSTELDALEHVIGMPTPEPKRPRNSLPPTYCSPTHASTARAADPVRLHRSLHKNGQLSRPPTPPPPEVPWTIAVQELHNLLVPEDRPTASCTVEEIYEIVALAKKDYRSVTPATQLRSPTASEVPTPTSVQRAGLRTRKPKPVEAIYEDEKNLKAPVVRRSNRRASTASVLTTVERDDMAPAATVESGISNRGRSRVSDVGGPTSLLQAKKARAAPTPAPTPRKEAAKKPPARPAPQKRASSTTVAKGSAKAGGPQPPAAIPTASGAAKKPEIRVSGSGAQRDQKPSLVDSITAGMNKIKITIVNKSGQGAQALGGSKAGSAAPEAGAPTVSAPKRRIKIVQNGSRQQSPRSSLEGPRSEEPSRSDDGSRQAAGQSPIPSISTPVSAGSPNALSPPLPASSPATEQPGPEPTTPDLFVQYQPNGPTPEAIPLKDELNFLPPNVGTPTPTPMPMKRADLPTFTSTSAIPFATAEEPADGRLNYEEEGSIWEVQESPSKPGA</sequence>
<accession>A0AAE8SYK5</accession>
<feature type="region of interest" description="Disordered" evidence="1">
    <location>
        <begin position="462"/>
        <end position="481"/>
    </location>
</feature>
<feature type="compositionally biased region" description="Polar residues" evidence="1">
    <location>
        <begin position="864"/>
        <end position="874"/>
    </location>
</feature>
<evidence type="ECO:0000313" key="3">
    <source>
        <dbReference type="EMBL" id="SPO05969.1"/>
    </source>
</evidence>
<dbReference type="Proteomes" id="UP001187682">
    <property type="component" value="Unassembled WGS sequence"/>
</dbReference>
<evidence type="ECO:0000313" key="4">
    <source>
        <dbReference type="Proteomes" id="UP001187682"/>
    </source>
</evidence>
<feature type="region of interest" description="Disordered" evidence="1">
    <location>
        <begin position="635"/>
        <end position="660"/>
    </location>
</feature>
<feature type="region of interest" description="Disordered" evidence="1">
    <location>
        <begin position="494"/>
        <end position="518"/>
    </location>
</feature>
<dbReference type="GO" id="GO:0005634">
    <property type="term" value="C:nucleus"/>
    <property type="evidence" value="ECO:0007669"/>
    <property type="project" value="TreeGrafter"/>
</dbReference>
<feature type="domain" description="Histone deacetylase" evidence="2">
    <location>
        <begin position="137"/>
        <end position="459"/>
    </location>
</feature>
<dbReference type="EMBL" id="ONZQ02000014">
    <property type="protein sequence ID" value="SPO05969.1"/>
    <property type="molecule type" value="Genomic_DNA"/>
</dbReference>
<evidence type="ECO:0000256" key="1">
    <source>
        <dbReference type="SAM" id="MobiDB-lite"/>
    </source>
</evidence>
<protein>
    <submittedName>
        <fullName evidence="3">Related to histone deacetylase HOS3</fullName>
    </submittedName>
</protein>
<dbReference type="InterPro" id="IPR023696">
    <property type="entry name" value="Ureohydrolase_dom_sf"/>
</dbReference>
<dbReference type="PANTHER" id="PTHR47558:SF1">
    <property type="entry name" value="HISTONE DEACETYLASE HOS3"/>
    <property type="match status" value="1"/>
</dbReference>
<dbReference type="GO" id="GO:0010468">
    <property type="term" value="P:regulation of gene expression"/>
    <property type="evidence" value="ECO:0007669"/>
    <property type="project" value="UniProtKB-ARBA"/>
</dbReference>
<organism evidence="3 4">
    <name type="scientific">Cephalotrichum gorgonifer</name>
    <dbReference type="NCBI Taxonomy" id="2041049"/>
    <lineage>
        <taxon>Eukaryota</taxon>
        <taxon>Fungi</taxon>
        <taxon>Dikarya</taxon>
        <taxon>Ascomycota</taxon>
        <taxon>Pezizomycotina</taxon>
        <taxon>Sordariomycetes</taxon>
        <taxon>Hypocreomycetidae</taxon>
        <taxon>Microascales</taxon>
        <taxon>Microascaceae</taxon>
        <taxon>Cephalotrichum</taxon>
    </lineage>
</organism>
<feature type="compositionally biased region" description="Polar residues" evidence="1">
    <location>
        <begin position="635"/>
        <end position="653"/>
    </location>
</feature>
<gene>
    <name evidence="3" type="ORF">DNG_08658</name>
</gene>
<dbReference type="Pfam" id="PF00850">
    <property type="entry name" value="Hist_deacetyl"/>
    <property type="match status" value="1"/>
</dbReference>
<proteinExistence type="predicted"/>
<feature type="region of interest" description="Disordered" evidence="1">
    <location>
        <begin position="831"/>
        <end position="980"/>
    </location>
</feature>
<dbReference type="InterPro" id="IPR023801">
    <property type="entry name" value="His_deacetylse_dom"/>
</dbReference>
<dbReference type="AlphaFoldDB" id="A0AAE8SYK5"/>
<dbReference type="InterPro" id="IPR037138">
    <property type="entry name" value="His_deacetylse_dom_sf"/>
</dbReference>
<name>A0AAE8SYK5_9PEZI</name>
<reference evidence="3" key="1">
    <citation type="submission" date="2018-03" db="EMBL/GenBank/DDBJ databases">
        <authorList>
            <person name="Guldener U."/>
        </authorList>
    </citation>
    <scope>NUCLEOTIDE SEQUENCE</scope>
</reference>
<dbReference type="GO" id="GO:0004407">
    <property type="term" value="F:histone deacetylase activity"/>
    <property type="evidence" value="ECO:0007669"/>
    <property type="project" value="TreeGrafter"/>
</dbReference>
<dbReference type="PRINTS" id="PR01270">
    <property type="entry name" value="HDASUPER"/>
</dbReference>
<evidence type="ECO:0000259" key="2">
    <source>
        <dbReference type="Pfam" id="PF00850"/>
    </source>
</evidence>
<feature type="compositionally biased region" description="Basic and acidic residues" evidence="1">
    <location>
        <begin position="467"/>
        <end position="480"/>
    </location>
</feature>
<keyword evidence="4" id="KW-1185">Reference proteome</keyword>
<feature type="region of interest" description="Disordered" evidence="1">
    <location>
        <begin position="704"/>
        <end position="813"/>
    </location>
</feature>
<feature type="compositionally biased region" description="Polar residues" evidence="1">
    <location>
        <begin position="894"/>
        <end position="907"/>
    </location>
</feature>
<dbReference type="FunFam" id="3.40.800.20:FF:000011">
    <property type="entry name" value="Histone deacetylase HOS3"/>
    <property type="match status" value="1"/>
</dbReference>
<comment type="caution">
    <text evidence="3">The sequence shown here is derived from an EMBL/GenBank/DDBJ whole genome shotgun (WGS) entry which is preliminary data.</text>
</comment>
<dbReference type="InterPro" id="IPR000286">
    <property type="entry name" value="HDACs"/>
</dbReference>